<dbReference type="RefSeq" id="WP_138857091.1">
    <property type="nucleotide sequence ID" value="NZ_CP040709.1"/>
</dbReference>
<comment type="similarity">
    <text evidence="1 6 7">Belongs to the ArsC family.</text>
</comment>
<dbReference type="Proteomes" id="UP000554837">
    <property type="component" value="Unassembled WGS sequence"/>
</dbReference>
<dbReference type="AlphaFoldDB" id="A0A840S5W8"/>
<dbReference type="OrthoDB" id="9790554at2"/>
<dbReference type="NCBIfam" id="TIGR00014">
    <property type="entry name" value="arsC"/>
    <property type="match status" value="1"/>
</dbReference>
<dbReference type="InterPro" id="IPR036249">
    <property type="entry name" value="Thioredoxin-like_sf"/>
</dbReference>
<dbReference type="PROSITE" id="PS51353">
    <property type="entry name" value="ARSC"/>
    <property type="match status" value="1"/>
</dbReference>
<dbReference type="InterPro" id="IPR006659">
    <property type="entry name" value="Arsenate_reductase"/>
</dbReference>
<gene>
    <name evidence="8" type="ORF">HNQ51_001183</name>
</gene>
<name>A0A840S5W8_9BURK</name>
<evidence type="ECO:0000256" key="5">
    <source>
        <dbReference type="ARBA" id="ARBA00039879"/>
    </source>
</evidence>
<dbReference type="PANTHER" id="PTHR30041">
    <property type="entry name" value="ARSENATE REDUCTASE"/>
    <property type="match status" value="1"/>
</dbReference>
<evidence type="ECO:0000256" key="7">
    <source>
        <dbReference type="RuleBase" id="RU362029"/>
    </source>
</evidence>
<dbReference type="GO" id="GO:0008794">
    <property type="term" value="F:arsenate reductase (glutaredoxin) activity"/>
    <property type="evidence" value="ECO:0007669"/>
    <property type="project" value="UniProtKB-UniRule"/>
</dbReference>
<comment type="catalytic activity">
    <reaction evidence="7">
        <text>[glutaredoxin]-dithiol + arsenate + glutathione + H(+) = glutathionyl-S-S-[glutaredoxin] + arsenite + H2O</text>
        <dbReference type="Rhea" id="RHEA:22016"/>
        <dbReference type="Rhea" id="RHEA-COMP:10729"/>
        <dbReference type="Rhea" id="RHEA-COMP:17668"/>
        <dbReference type="ChEBI" id="CHEBI:15377"/>
        <dbReference type="ChEBI" id="CHEBI:15378"/>
        <dbReference type="ChEBI" id="CHEBI:29242"/>
        <dbReference type="ChEBI" id="CHEBI:29950"/>
        <dbReference type="ChEBI" id="CHEBI:48597"/>
        <dbReference type="ChEBI" id="CHEBI:57925"/>
        <dbReference type="ChEBI" id="CHEBI:146199"/>
        <dbReference type="EC" id="1.20.4.1"/>
    </reaction>
</comment>
<comment type="caution">
    <text evidence="8">The sequence shown here is derived from an EMBL/GenBank/DDBJ whole genome shotgun (WGS) entry which is preliminary data.</text>
</comment>
<dbReference type="PANTHER" id="PTHR30041:SF5">
    <property type="entry name" value="ARSENATE REDUCTASE-RELATED"/>
    <property type="match status" value="1"/>
</dbReference>
<dbReference type="Gene3D" id="3.40.30.10">
    <property type="entry name" value="Glutaredoxin"/>
    <property type="match status" value="1"/>
</dbReference>
<proteinExistence type="inferred from homology"/>
<evidence type="ECO:0000256" key="1">
    <source>
        <dbReference type="ARBA" id="ARBA00007198"/>
    </source>
</evidence>
<dbReference type="CDD" id="cd03034">
    <property type="entry name" value="ArsC_ArsC"/>
    <property type="match status" value="1"/>
</dbReference>
<dbReference type="EC" id="1.20.4.1" evidence="4 7"/>
<keyword evidence="9" id="KW-1185">Reference proteome</keyword>
<sequence length="140" mass="15278">MTDITIFHNPRCSNSRNVLALLRHAGCEPQIVDYLTAPLDAPQLLALAQATGLGLRGLMRDKEVAYSALGLGRDDVDETTLLEALQRHPELLNRPIVVSSRGAALCRPPQTAFELLPCAGPLPPFTLENGQQVWDSGLRR</sequence>
<keyword evidence="3 7" id="KW-0560">Oxidoreductase</keyword>
<dbReference type="EMBL" id="JACHHO010000001">
    <property type="protein sequence ID" value="MBB5203890.1"/>
    <property type="molecule type" value="Genomic_DNA"/>
</dbReference>
<keyword evidence="2" id="KW-0059">Arsenical resistance</keyword>
<dbReference type="Pfam" id="PF03960">
    <property type="entry name" value="ArsC"/>
    <property type="match status" value="1"/>
</dbReference>
<evidence type="ECO:0000256" key="3">
    <source>
        <dbReference type="ARBA" id="ARBA00023002"/>
    </source>
</evidence>
<evidence type="ECO:0000256" key="6">
    <source>
        <dbReference type="PROSITE-ProRule" id="PRU01282"/>
    </source>
</evidence>
<dbReference type="SUPFAM" id="SSF52833">
    <property type="entry name" value="Thioredoxin-like"/>
    <property type="match status" value="1"/>
</dbReference>
<dbReference type="GO" id="GO:0046685">
    <property type="term" value="P:response to arsenic-containing substance"/>
    <property type="evidence" value="ECO:0007669"/>
    <property type="project" value="UniProtKB-KW"/>
</dbReference>
<dbReference type="InterPro" id="IPR006660">
    <property type="entry name" value="Arsenate_reductase-like"/>
</dbReference>
<organism evidence="8 9">
    <name type="scientific">Inhella inkyongensis</name>
    <dbReference type="NCBI Taxonomy" id="392593"/>
    <lineage>
        <taxon>Bacteria</taxon>
        <taxon>Pseudomonadati</taxon>
        <taxon>Pseudomonadota</taxon>
        <taxon>Betaproteobacteria</taxon>
        <taxon>Burkholderiales</taxon>
        <taxon>Sphaerotilaceae</taxon>
        <taxon>Inhella</taxon>
    </lineage>
</organism>
<evidence type="ECO:0000256" key="2">
    <source>
        <dbReference type="ARBA" id="ARBA00022849"/>
    </source>
</evidence>
<accession>A0A840S5W8</accession>
<protein>
    <recommendedName>
        <fullName evidence="5 7">Arsenate reductase</fullName>
        <ecNumber evidence="4 7">1.20.4.1</ecNumber>
    </recommendedName>
</protein>
<reference evidence="8 9" key="1">
    <citation type="submission" date="2020-08" db="EMBL/GenBank/DDBJ databases">
        <title>Genomic Encyclopedia of Type Strains, Phase IV (KMG-IV): sequencing the most valuable type-strain genomes for metagenomic binning, comparative biology and taxonomic classification.</title>
        <authorList>
            <person name="Goeker M."/>
        </authorList>
    </citation>
    <scope>NUCLEOTIDE SEQUENCE [LARGE SCALE GENOMIC DNA]</scope>
    <source>
        <strain evidence="8 9">DSM 23958</strain>
    </source>
</reference>
<evidence type="ECO:0000313" key="8">
    <source>
        <dbReference type="EMBL" id="MBB5203890.1"/>
    </source>
</evidence>
<evidence type="ECO:0000313" key="9">
    <source>
        <dbReference type="Proteomes" id="UP000554837"/>
    </source>
</evidence>
<evidence type="ECO:0000256" key="4">
    <source>
        <dbReference type="ARBA" id="ARBA00038969"/>
    </source>
</evidence>